<comment type="caution">
    <text evidence="1">The sequence shown here is derived from an EMBL/GenBank/DDBJ whole genome shotgun (WGS) entry which is preliminary data.</text>
</comment>
<evidence type="ECO:0000313" key="2">
    <source>
        <dbReference type="Proteomes" id="UP001497535"/>
    </source>
</evidence>
<evidence type="ECO:0000313" key="1">
    <source>
        <dbReference type="EMBL" id="CAK5080532.1"/>
    </source>
</evidence>
<dbReference type="EMBL" id="CAVMJV010000042">
    <property type="protein sequence ID" value="CAK5080532.1"/>
    <property type="molecule type" value="Genomic_DNA"/>
</dbReference>
<proteinExistence type="predicted"/>
<organism evidence="1 2">
    <name type="scientific">Meloidogyne enterolobii</name>
    <name type="common">Root-knot nematode worm</name>
    <name type="synonym">Meloidogyne mayaguensis</name>
    <dbReference type="NCBI Taxonomy" id="390850"/>
    <lineage>
        <taxon>Eukaryota</taxon>
        <taxon>Metazoa</taxon>
        <taxon>Ecdysozoa</taxon>
        <taxon>Nematoda</taxon>
        <taxon>Chromadorea</taxon>
        <taxon>Rhabditida</taxon>
        <taxon>Tylenchina</taxon>
        <taxon>Tylenchomorpha</taxon>
        <taxon>Tylenchoidea</taxon>
        <taxon>Meloidogynidae</taxon>
        <taxon>Meloidogyninae</taxon>
        <taxon>Meloidogyne</taxon>
    </lineage>
</organism>
<name>A0ACB0ZN75_MELEN</name>
<keyword evidence="2" id="KW-1185">Reference proteome</keyword>
<reference evidence="1" key="1">
    <citation type="submission" date="2023-11" db="EMBL/GenBank/DDBJ databases">
        <authorList>
            <person name="Poullet M."/>
        </authorList>
    </citation>
    <scope>NUCLEOTIDE SEQUENCE</scope>
    <source>
        <strain evidence="1">E1834</strain>
    </source>
</reference>
<accession>A0ACB0ZN75</accession>
<sequence length="67" mass="8195">MKIKKGWLVRWKIFCCAFKQNWLKSLGFFVVFESAWKEIEGNWWRKGGKKERKELVSRDDCWVDLPK</sequence>
<dbReference type="Proteomes" id="UP001497535">
    <property type="component" value="Unassembled WGS sequence"/>
</dbReference>
<gene>
    <name evidence="1" type="ORF">MENTE1834_LOCUS27707</name>
</gene>
<protein>
    <submittedName>
        <fullName evidence="1">Uncharacterized protein</fullName>
    </submittedName>
</protein>